<protein>
    <recommendedName>
        <fullName evidence="4">t-SNARE coiled-coil homology domain-containing protein</fullName>
    </recommendedName>
</protein>
<dbReference type="GO" id="GO:0031201">
    <property type="term" value="C:SNARE complex"/>
    <property type="evidence" value="ECO:0007669"/>
    <property type="project" value="TreeGrafter"/>
</dbReference>
<evidence type="ECO:0000313" key="5">
    <source>
        <dbReference type="EnsemblMetazoa" id="CLYHEMP025739.3"/>
    </source>
</evidence>
<name>A0A7M5XM12_9CNID</name>
<dbReference type="GO" id="GO:0000149">
    <property type="term" value="F:SNARE binding"/>
    <property type="evidence" value="ECO:0007669"/>
    <property type="project" value="TreeGrafter"/>
</dbReference>
<dbReference type="Pfam" id="PF05739">
    <property type="entry name" value="SNARE"/>
    <property type="match status" value="1"/>
</dbReference>
<organism evidence="5 6">
    <name type="scientific">Clytia hemisphaerica</name>
    <dbReference type="NCBI Taxonomy" id="252671"/>
    <lineage>
        <taxon>Eukaryota</taxon>
        <taxon>Metazoa</taxon>
        <taxon>Cnidaria</taxon>
        <taxon>Hydrozoa</taxon>
        <taxon>Hydroidolina</taxon>
        <taxon>Leptothecata</taxon>
        <taxon>Obeliida</taxon>
        <taxon>Clytiidae</taxon>
        <taxon>Clytia</taxon>
    </lineage>
</organism>
<sequence length="142" mass="16719">NGAYHEFYILIVKDEEQVQRRFPEQNKSTEQTPLLQKQTTKAKRNLDELREREAAMHKLENDIVDLNEMFKDLVLLYNSNEDIIDSIEADVDPTVSHVEAGNVNWDKARYYQEKARRRKCILILLYFIIVVLLGLIIYFSTG</sequence>
<evidence type="ECO:0000256" key="1">
    <source>
        <dbReference type="ARBA" id="ARBA00009063"/>
    </source>
</evidence>
<keyword evidence="3" id="KW-0472">Membrane</keyword>
<proteinExistence type="inferred from homology"/>
<dbReference type="Proteomes" id="UP000594262">
    <property type="component" value="Unplaced"/>
</dbReference>
<dbReference type="AlphaFoldDB" id="A0A7M5XM12"/>
<dbReference type="InterPro" id="IPR010989">
    <property type="entry name" value="SNARE"/>
</dbReference>
<dbReference type="PANTHER" id="PTHR19957">
    <property type="entry name" value="SYNTAXIN"/>
    <property type="match status" value="1"/>
</dbReference>
<evidence type="ECO:0000313" key="6">
    <source>
        <dbReference type="Proteomes" id="UP000594262"/>
    </source>
</evidence>
<feature type="compositionally biased region" description="Polar residues" evidence="2">
    <location>
        <begin position="25"/>
        <end position="39"/>
    </location>
</feature>
<dbReference type="OrthoDB" id="364348at2759"/>
<dbReference type="GO" id="GO:0005484">
    <property type="term" value="F:SNAP receptor activity"/>
    <property type="evidence" value="ECO:0007669"/>
    <property type="project" value="TreeGrafter"/>
</dbReference>
<dbReference type="EnsemblMetazoa" id="CLYHEMT025739.3">
    <property type="protein sequence ID" value="CLYHEMP025739.3"/>
    <property type="gene ID" value="CLYHEMG025739"/>
</dbReference>
<evidence type="ECO:0000256" key="2">
    <source>
        <dbReference type="SAM" id="MobiDB-lite"/>
    </source>
</evidence>
<evidence type="ECO:0000259" key="4">
    <source>
        <dbReference type="PROSITE" id="PS50192"/>
    </source>
</evidence>
<dbReference type="GO" id="GO:0008021">
    <property type="term" value="C:synaptic vesicle"/>
    <property type="evidence" value="ECO:0007669"/>
    <property type="project" value="TreeGrafter"/>
</dbReference>
<evidence type="ECO:0000256" key="3">
    <source>
        <dbReference type="SAM" id="Phobius"/>
    </source>
</evidence>
<dbReference type="GO" id="GO:0048278">
    <property type="term" value="P:vesicle docking"/>
    <property type="evidence" value="ECO:0007669"/>
    <property type="project" value="TreeGrafter"/>
</dbReference>
<dbReference type="GO" id="GO:0006906">
    <property type="term" value="P:vesicle fusion"/>
    <property type="evidence" value="ECO:0007669"/>
    <property type="project" value="TreeGrafter"/>
</dbReference>
<keyword evidence="3" id="KW-1133">Transmembrane helix</keyword>
<dbReference type="SUPFAM" id="SSF47661">
    <property type="entry name" value="t-snare proteins"/>
    <property type="match status" value="1"/>
</dbReference>
<keyword evidence="3" id="KW-0812">Transmembrane</keyword>
<reference evidence="5" key="1">
    <citation type="submission" date="2021-01" db="UniProtKB">
        <authorList>
            <consortium name="EnsemblMetazoa"/>
        </authorList>
    </citation>
    <scope>IDENTIFICATION</scope>
</reference>
<feature type="transmembrane region" description="Helical" evidence="3">
    <location>
        <begin position="120"/>
        <end position="139"/>
    </location>
</feature>
<comment type="similarity">
    <text evidence="1">Belongs to the syntaxin family.</text>
</comment>
<feature type="domain" description="T-SNARE coiled-coil homology" evidence="4">
    <location>
        <begin position="46"/>
        <end position="108"/>
    </location>
</feature>
<dbReference type="InterPro" id="IPR000727">
    <property type="entry name" value="T_SNARE_dom"/>
</dbReference>
<keyword evidence="6" id="KW-1185">Reference proteome</keyword>
<accession>A0A7M5XM12</accession>
<dbReference type="PROSITE" id="PS50192">
    <property type="entry name" value="T_SNARE"/>
    <property type="match status" value="1"/>
</dbReference>
<dbReference type="InterPro" id="IPR045242">
    <property type="entry name" value="Syntaxin"/>
</dbReference>
<dbReference type="PANTHER" id="PTHR19957:SF411">
    <property type="entry name" value="LD23667P"/>
    <property type="match status" value="1"/>
</dbReference>
<feature type="region of interest" description="Disordered" evidence="2">
    <location>
        <begin position="22"/>
        <end position="44"/>
    </location>
</feature>
<dbReference type="SMART" id="SM00397">
    <property type="entry name" value="t_SNARE"/>
    <property type="match status" value="1"/>
</dbReference>
<dbReference type="Gene3D" id="1.20.5.110">
    <property type="match status" value="1"/>
</dbReference>
<dbReference type="GO" id="GO:0006886">
    <property type="term" value="P:intracellular protein transport"/>
    <property type="evidence" value="ECO:0007669"/>
    <property type="project" value="TreeGrafter"/>
</dbReference>